<evidence type="ECO:0000256" key="5">
    <source>
        <dbReference type="ARBA" id="ARBA00023136"/>
    </source>
</evidence>
<dbReference type="EnsemblMetazoa" id="tetur20g01190.1">
    <property type="protein sequence ID" value="tetur20g01190.1"/>
    <property type="gene ID" value="tetur20g01190"/>
</dbReference>
<keyword evidence="3 9" id="KW-0812">Transmembrane</keyword>
<dbReference type="EMBL" id="CAEY01000513">
    <property type="status" value="NOT_ANNOTATED_CDS"/>
    <property type="molecule type" value="Genomic_DNA"/>
</dbReference>
<dbReference type="PANTHER" id="PTHR23294">
    <property type="entry name" value="ET TRANSLATION PRODUCT-RELATED"/>
    <property type="match status" value="1"/>
</dbReference>
<dbReference type="GO" id="GO:0016020">
    <property type="term" value="C:membrane"/>
    <property type="evidence" value="ECO:0007669"/>
    <property type="project" value="UniProtKB-SubCell"/>
</dbReference>
<feature type="transmembrane region" description="Helical" evidence="9">
    <location>
        <begin position="272"/>
        <end position="292"/>
    </location>
</feature>
<feature type="transmembrane region" description="Helical" evidence="9">
    <location>
        <begin position="125"/>
        <end position="145"/>
    </location>
</feature>
<feature type="transmembrane region" description="Helical" evidence="9">
    <location>
        <begin position="157"/>
        <end position="177"/>
    </location>
</feature>
<proteinExistence type="inferred from homology"/>
<organism evidence="10 11">
    <name type="scientific">Tetranychus urticae</name>
    <name type="common">Two-spotted spider mite</name>
    <dbReference type="NCBI Taxonomy" id="32264"/>
    <lineage>
        <taxon>Eukaryota</taxon>
        <taxon>Metazoa</taxon>
        <taxon>Ecdysozoa</taxon>
        <taxon>Arthropoda</taxon>
        <taxon>Chelicerata</taxon>
        <taxon>Arachnida</taxon>
        <taxon>Acari</taxon>
        <taxon>Acariformes</taxon>
        <taxon>Trombidiformes</taxon>
        <taxon>Prostigmata</taxon>
        <taxon>Eleutherengona</taxon>
        <taxon>Raphignathae</taxon>
        <taxon>Tetranychoidea</taxon>
        <taxon>Tetranychidae</taxon>
        <taxon>Tetranychus</taxon>
    </lineage>
</organism>
<dbReference type="Proteomes" id="UP000015104">
    <property type="component" value="Unassembled WGS sequence"/>
</dbReference>
<dbReference type="eggNOG" id="KOG3098">
    <property type="taxonomic scope" value="Eukaryota"/>
</dbReference>
<dbReference type="AlphaFoldDB" id="T1KSX6"/>
<feature type="transmembrane region" description="Helical" evidence="9">
    <location>
        <begin position="204"/>
        <end position="226"/>
    </location>
</feature>
<dbReference type="InterPro" id="IPR036259">
    <property type="entry name" value="MFS_trans_sf"/>
</dbReference>
<keyword evidence="5 9" id="KW-0472">Membrane</keyword>
<evidence type="ECO:0000313" key="11">
    <source>
        <dbReference type="Proteomes" id="UP000015104"/>
    </source>
</evidence>
<sequence length="429" mass="47554">MISLLGQLVADSINDDYKDAWDGFKWSGYVSLAILYWANGITLWLTPSLISYINSKRAIALGAFGFKSMRDPNHITFKLPIIYNQHFFQYSPIYSLILGKVMWNGQGSYVSTISDDNSITRDTGIFWAFLQCGTAVGNVVVAFLFQNTDHIEKTTRSVLYSCLIGFGLVGIFLSFFLKTPSKEISEKPVKMFVKSVKQLATKRLALLAITSAYTGLETCFFATLYGTSVGFTKAFGSHRKQHAGETGTLIGLGQVCAGLLLILTRKHKKPEFILIIAYVLSLVTFTCIYLNIPDTATLGDTDELAVIHSSLPLALICAFSLGFIDGCFETQIFRYIIKFYAEDSTGPFAIYLSLQALAMGLMYLCSGSFGIHFHCIMLSITCTIGTACFFLSLRVKDSDDKVEDNVSKTNSHELYTIETNTAQQIRSTN</sequence>
<keyword evidence="4 9" id="KW-1133">Transmembrane helix</keyword>
<evidence type="ECO:0000256" key="8">
    <source>
        <dbReference type="ARBA" id="ARBA00041910"/>
    </source>
</evidence>
<name>T1KSX6_TETUR</name>
<reference evidence="11" key="1">
    <citation type="submission" date="2011-08" db="EMBL/GenBank/DDBJ databases">
        <authorList>
            <person name="Rombauts S."/>
        </authorList>
    </citation>
    <scope>NUCLEOTIDE SEQUENCE</scope>
    <source>
        <strain evidence="11">London</strain>
    </source>
</reference>
<keyword evidence="11" id="KW-1185">Reference proteome</keyword>
<evidence type="ECO:0000256" key="6">
    <source>
        <dbReference type="ARBA" id="ARBA00023180"/>
    </source>
</evidence>
<evidence type="ECO:0000256" key="2">
    <source>
        <dbReference type="ARBA" id="ARBA00009172"/>
    </source>
</evidence>
<feature type="transmembrane region" description="Helical" evidence="9">
    <location>
        <begin position="304"/>
        <end position="324"/>
    </location>
</feature>
<reference evidence="10" key="2">
    <citation type="submission" date="2015-06" db="UniProtKB">
        <authorList>
            <consortium name="EnsemblMetazoa"/>
        </authorList>
    </citation>
    <scope>IDENTIFICATION</scope>
</reference>
<dbReference type="Gene3D" id="1.20.1250.20">
    <property type="entry name" value="MFS general substrate transporter like domains"/>
    <property type="match status" value="1"/>
</dbReference>
<feature type="transmembrane region" description="Helical" evidence="9">
    <location>
        <begin position="345"/>
        <end position="364"/>
    </location>
</feature>
<evidence type="ECO:0000313" key="10">
    <source>
        <dbReference type="EnsemblMetazoa" id="tetur20g01190.1"/>
    </source>
</evidence>
<feature type="transmembrane region" description="Helical" evidence="9">
    <location>
        <begin position="246"/>
        <end position="263"/>
    </location>
</feature>
<dbReference type="HOGENOM" id="CLU_025356_2_0_1"/>
<comment type="subcellular location">
    <subcellularLocation>
        <location evidence="1">Membrane</location>
        <topology evidence="1">Multi-pass membrane protein</topology>
    </subcellularLocation>
</comment>
<evidence type="ECO:0000256" key="3">
    <source>
        <dbReference type="ARBA" id="ARBA00022692"/>
    </source>
</evidence>
<feature type="transmembrane region" description="Helical" evidence="9">
    <location>
        <begin position="370"/>
        <end position="391"/>
    </location>
</feature>
<dbReference type="InterPro" id="IPR010291">
    <property type="entry name" value="Ion_channel_UNC-93"/>
</dbReference>
<feature type="transmembrane region" description="Helical" evidence="9">
    <location>
        <begin position="26"/>
        <end position="46"/>
    </location>
</feature>
<evidence type="ECO:0000256" key="7">
    <source>
        <dbReference type="ARBA" id="ARBA00040302"/>
    </source>
</evidence>
<evidence type="ECO:0000256" key="1">
    <source>
        <dbReference type="ARBA" id="ARBA00004141"/>
    </source>
</evidence>
<dbReference type="Pfam" id="PF05978">
    <property type="entry name" value="UNC-93"/>
    <property type="match status" value="1"/>
</dbReference>
<evidence type="ECO:0000256" key="4">
    <source>
        <dbReference type="ARBA" id="ARBA00022989"/>
    </source>
</evidence>
<dbReference type="PANTHER" id="PTHR23294:SF0">
    <property type="entry name" value="UNC93-LIKE PROTEIN MFSD11"/>
    <property type="match status" value="1"/>
</dbReference>
<evidence type="ECO:0000256" key="9">
    <source>
        <dbReference type="SAM" id="Phobius"/>
    </source>
</evidence>
<keyword evidence="6" id="KW-0325">Glycoprotein</keyword>
<dbReference type="SUPFAM" id="SSF103473">
    <property type="entry name" value="MFS general substrate transporter"/>
    <property type="match status" value="1"/>
</dbReference>
<protein>
    <recommendedName>
        <fullName evidence="7">UNC93-like protein MFSD11</fullName>
    </recommendedName>
    <alternativeName>
        <fullName evidence="8">Major facilitator superfamily domain-containing protein 11</fullName>
    </alternativeName>
</protein>
<comment type="similarity">
    <text evidence="2">Belongs to the unc-93 family.</text>
</comment>
<dbReference type="InterPro" id="IPR051617">
    <property type="entry name" value="UNC-93-like_regulator"/>
</dbReference>
<accession>T1KSX6</accession>